<keyword evidence="4" id="KW-1185">Reference proteome</keyword>
<gene>
    <name evidence="3" type="ORF">ASN18_0982</name>
</gene>
<proteinExistence type="predicted"/>
<feature type="region of interest" description="Disordered" evidence="1">
    <location>
        <begin position="25"/>
        <end position="84"/>
    </location>
</feature>
<organism evidence="3 4">
    <name type="scientific">Candidatus Magnetominusculus xianensis</name>
    <dbReference type="NCBI Taxonomy" id="1748249"/>
    <lineage>
        <taxon>Bacteria</taxon>
        <taxon>Pseudomonadati</taxon>
        <taxon>Nitrospirota</taxon>
        <taxon>Nitrospiria</taxon>
        <taxon>Nitrospirales</taxon>
        <taxon>Nitrospiraceae</taxon>
        <taxon>Candidatus Magnetominusculus</taxon>
    </lineage>
</organism>
<evidence type="ECO:0008006" key="5">
    <source>
        <dbReference type="Google" id="ProtNLM"/>
    </source>
</evidence>
<evidence type="ECO:0000256" key="1">
    <source>
        <dbReference type="SAM" id="MobiDB-lite"/>
    </source>
</evidence>
<accession>A0ABR5SIJ7</accession>
<evidence type="ECO:0000313" key="4">
    <source>
        <dbReference type="Proteomes" id="UP000060487"/>
    </source>
</evidence>
<feature type="compositionally biased region" description="Basic and acidic residues" evidence="1">
    <location>
        <begin position="48"/>
        <end position="59"/>
    </location>
</feature>
<comment type="caution">
    <text evidence="3">The sequence shown here is derived from an EMBL/GenBank/DDBJ whole genome shotgun (WGS) entry which is preliminary data.</text>
</comment>
<keyword evidence="2" id="KW-0732">Signal</keyword>
<sequence>MKKTMLLVILVILLMAGHNTGDALAMMGMKCPHDDHDQNNDQTHGKKQTKDVNHDDTSTKKAHVHGNANNASSEGGVNDGDTDK</sequence>
<dbReference type="Proteomes" id="UP000060487">
    <property type="component" value="Unassembled WGS sequence"/>
</dbReference>
<dbReference type="RefSeq" id="WP_085051617.1">
    <property type="nucleotide sequence ID" value="NZ_LNQR01000033.1"/>
</dbReference>
<feature type="chain" id="PRO_5046817580" description="Secreted protein" evidence="2">
    <location>
        <begin position="26"/>
        <end position="84"/>
    </location>
</feature>
<protein>
    <recommendedName>
        <fullName evidence="5">Secreted protein</fullName>
    </recommendedName>
</protein>
<name>A0ABR5SIJ7_9BACT</name>
<reference evidence="3 4" key="1">
    <citation type="submission" date="2015-11" db="EMBL/GenBank/DDBJ databases">
        <authorList>
            <person name="Lin W."/>
        </authorList>
    </citation>
    <scope>NUCLEOTIDE SEQUENCE [LARGE SCALE GENOMIC DNA]</scope>
    <source>
        <strain evidence="3 4">HCH-1</strain>
    </source>
</reference>
<feature type="signal peptide" evidence="2">
    <location>
        <begin position="1"/>
        <end position="25"/>
    </location>
</feature>
<evidence type="ECO:0000256" key="2">
    <source>
        <dbReference type="SAM" id="SignalP"/>
    </source>
</evidence>
<evidence type="ECO:0000313" key="3">
    <source>
        <dbReference type="EMBL" id="KWT91035.1"/>
    </source>
</evidence>
<dbReference type="EMBL" id="LNQR01000033">
    <property type="protein sequence ID" value="KWT91035.1"/>
    <property type="molecule type" value="Genomic_DNA"/>
</dbReference>